<dbReference type="GO" id="GO:0008810">
    <property type="term" value="F:cellulase activity"/>
    <property type="evidence" value="ECO:0007669"/>
    <property type="project" value="UniProtKB-UniRule"/>
</dbReference>
<evidence type="ECO:0000313" key="6">
    <source>
        <dbReference type="EMBL" id="KAJ1914921.1"/>
    </source>
</evidence>
<organism evidence="6 7">
    <name type="scientific">Mycoemilia scoparia</name>
    <dbReference type="NCBI Taxonomy" id="417184"/>
    <lineage>
        <taxon>Eukaryota</taxon>
        <taxon>Fungi</taxon>
        <taxon>Fungi incertae sedis</taxon>
        <taxon>Zoopagomycota</taxon>
        <taxon>Kickxellomycotina</taxon>
        <taxon>Kickxellomycetes</taxon>
        <taxon>Kickxellales</taxon>
        <taxon>Kickxellaceae</taxon>
        <taxon>Mycoemilia</taxon>
    </lineage>
</organism>
<evidence type="ECO:0000256" key="2">
    <source>
        <dbReference type="RuleBase" id="RU368122"/>
    </source>
</evidence>
<comment type="catalytic activity">
    <reaction evidence="2">
        <text>[(1-&gt;4)-beta-D-glucosyl]n+m + reduced acceptor + O2 = 4-dehydro-beta-D-glucosyl-[(1-&gt;4)-beta-D-glucosyl]n-1 + [(1-&gt;4)-beta-D-glucosyl]m + acceptor + H2O.</text>
        <dbReference type="EC" id="1.14.99.56"/>
    </reaction>
</comment>
<dbReference type="PANTHER" id="PTHR33353">
    <property type="entry name" value="PUTATIVE (AFU_ORTHOLOGUE AFUA_1G12560)-RELATED"/>
    <property type="match status" value="1"/>
</dbReference>
<dbReference type="Pfam" id="PF03443">
    <property type="entry name" value="AA9"/>
    <property type="match status" value="1"/>
</dbReference>
<dbReference type="CDD" id="cd21175">
    <property type="entry name" value="LPMO_AA9"/>
    <property type="match status" value="1"/>
</dbReference>
<dbReference type="EC" id="1.14.99.56" evidence="2"/>
<sequence length="273" mass="30090">MKLQTQIFCIVLLAALATLTAAHTHIRQVVLNGKQYEPAQCIRPYGKRYSYPVLNIDGPEMKCGYAGGEPGTTMTCPATALGSQMSLRWNSELDIKNQNVIAENHLGSCLVYMAPLASNGLGDVWFKIFEEGYNNKTKEWCNQKLRRERGYLNFTLPSNIPPGDYLVRGEIITLQSARERHSVNPKLGVQLYINCAQIRLSGEGRGESDAKKLLPPGVAFPGAYKDTDPGMLIDLKKSNPDDYQIPGPKIDTTIFGRPGGEGGGEKCPKKKRS</sequence>
<protein>
    <recommendedName>
        <fullName evidence="2">AA9 family lytic polysaccharide monooxygenase</fullName>
        <ecNumber evidence="2">1.14.99.56</ecNumber>
    </recommendedName>
    <alternativeName>
        <fullName evidence="2">Endo-beta-1,4-glucanase</fullName>
    </alternativeName>
    <alternativeName>
        <fullName evidence="2">Glycosyl hydrolase 61 family protein</fullName>
    </alternativeName>
</protein>
<evidence type="ECO:0000256" key="3">
    <source>
        <dbReference type="SAM" id="MobiDB-lite"/>
    </source>
</evidence>
<feature type="region of interest" description="Disordered" evidence="3">
    <location>
        <begin position="237"/>
        <end position="273"/>
    </location>
</feature>
<keyword evidence="4" id="KW-0732">Signal</keyword>
<dbReference type="GO" id="GO:0030245">
    <property type="term" value="P:cellulose catabolic process"/>
    <property type="evidence" value="ECO:0007669"/>
    <property type="project" value="UniProtKB-UniRule"/>
</dbReference>
<evidence type="ECO:0000259" key="5">
    <source>
        <dbReference type="Pfam" id="PF03443"/>
    </source>
</evidence>
<keyword evidence="2" id="KW-0624">Polysaccharide degradation</keyword>
<dbReference type="Proteomes" id="UP001150538">
    <property type="component" value="Unassembled WGS sequence"/>
</dbReference>
<dbReference type="GO" id="GO:0005576">
    <property type="term" value="C:extracellular region"/>
    <property type="evidence" value="ECO:0007669"/>
    <property type="project" value="UniProtKB-SubCell"/>
</dbReference>
<reference evidence="6" key="1">
    <citation type="submission" date="2022-07" db="EMBL/GenBank/DDBJ databases">
        <title>Phylogenomic reconstructions and comparative analyses of Kickxellomycotina fungi.</title>
        <authorList>
            <person name="Reynolds N.K."/>
            <person name="Stajich J.E."/>
            <person name="Barry K."/>
            <person name="Grigoriev I.V."/>
            <person name="Crous P."/>
            <person name="Smith M.E."/>
        </authorList>
    </citation>
    <scope>NUCLEOTIDE SEQUENCE</scope>
    <source>
        <strain evidence="6">NBRC 100468</strain>
    </source>
</reference>
<comment type="function">
    <text evidence="2">Lytic polysaccharide monooxygenase (LMPO) that depolymerizes crystalline and amorphous polysaccharides via the oxidation of scissile alpha- or beta-(1-4)-glycosidic bonds, yielding C1 and/or C4 oxidation products. Catalysis by LPMOs requires the reduction of the active-site copper from Cu(II) to Cu(I) by a reducing agent and H(2)O(2) or O(2) as a cosubstrate.</text>
</comment>
<proteinExistence type="predicted"/>
<keyword evidence="1 2" id="KW-1015">Disulfide bond</keyword>
<keyword evidence="7" id="KW-1185">Reference proteome</keyword>
<feature type="domain" description="Auxiliary Activity family 9 catalytic" evidence="5">
    <location>
        <begin position="23"/>
        <end position="240"/>
    </location>
</feature>
<dbReference type="OrthoDB" id="4849160at2759"/>
<keyword evidence="2" id="KW-0136">Cellulose degradation</keyword>
<evidence type="ECO:0000256" key="1">
    <source>
        <dbReference type="ARBA" id="ARBA00023157"/>
    </source>
</evidence>
<evidence type="ECO:0000313" key="7">
    <source>
        <dbReference type="Proteomes" id="UP001150538"/>
    </source>
</evidence>
<dbReference type="AlphaFoldDB" id="A0A9W8A0R7"/>
<feature type="chain" id="PRO_5040832099" description="AA9 family lytic polysaccharide monooxygenase" evidence="4">
    <location>
        <begin position="23"/>
        <end position="273"/>
    </location>
</feature>
<evidence type="ECO:0000256" key="4">
    <source>
        <dbReference type="SAM" id="SignalP"/>
    </source>
</evidence>
<keyword evidence="2" id="KW-0964">Secreted</keyword>
<feature type="signal peptide" evidence="4">
    <location>
        <begin position="1"/>
        <end position="22"/>
    </location>
</feature>
<dbReference type="GO" id="GO:0030248">
    <property type="term" value="F:cellulose binding"/>
    <property type="evidence" value="ECO:0007669"/>
    <property type="project" value="UniProtKB-UniRule"/>
</dbReference>
<keyword evidence="2" id="KW-0119">Carbohydrate metabolism</keyword>
<dbReference type="Gene3D" id="2.70.50.70">
    <property type="match status" value="1"/>
</dbReference>
<comment type="subcellular location">
    <subcellularLocation>
        <location evidence="2">Secreted</location>
    </subcellularLocation>
</comment>
<dbReference type="PANTHER" id="PTHR33353:SF32">
    <property type="entry name" value="ENDO-BETA-1,4-GLUCANASE D"/>
    <property type="match status" value="1"/>
</dbReference>
<comment type="caution">
    <text evidence="6">The sequence shown here is derived from an EMBL/GenBank/DDBJ whole genome shotgun (WGS) entry which is preliminary data.</text>
</comment>
<name>A0A9W8A0R7_9FUNG</name>
<gene>
    <name evidence="6" type="ORF">H4219_004576</name>
</gene>
<dbReference type="EMBL" id="JANBPU010000173">
    <property type="protein sequence ID" value="KAJ1914921.1"/>
    <property type="molecule type" value="Genomic_DNA"/>
</dbReference>
<dbReference type="InterPro" id="IPR049892">
    <property type="entry name" value="AA9"/>
</dbReference>
<dbReference type="InterPro" id="IPR005103">
    <property type="entry name" value="AA9_LPMO"/>
</dbReference>
<comment type="domain">
    <text evidence="2">Has a modular structure: an endo-beta-1,4-glucanase catalytic module at the N-terminus, a linker rich in serines and threonines, and a C-terminal carbohydrate-binding module (CBM).</text>
</comment>
<accession>A0A9W8A0R7</accession>